<dbReference type="SUPFAM" id="SSF52096">
    <property type="entry name" value="ClpP/crotonase"/>
    <property type="match status" value="1"/>
</dbReference>
<organism evidence="2 3">
    <name type="scientific">Micromonospora olivasterospora</name>
    <dbReference type="NCBI Taxonomy" id="1880"/>
    <lineage>
        <taxon>Bacteria</taxon>
        <taxon>Bacillati</taxon>
        <taxon>Actinomycetota</taxon>
        <taxon>Actinomycetes</taxon>
        <taxon>Micromonosporales</taxon>
        <taxon>Micromonosporaceae</taxon>
        <taxon>Micromonospora</taxon>
    </lineage>
</organism>
<keyword evidence="3" id="KW-1185">Reference proteome</keyword>
<dbReference type="EMBL" id="VLKE01000001">
    <property type="protein sequence ID" value="TWH68196.1"/>
    <property type="molecule type" value="Genomic_DNA"/>
</dbReference>
<proteinExistence type="inferred from homology"/>
<comment type="similarity">
    <text evidence="1">Belongs to the enoyl-CoA hydratase/isomerase family.</text>
</comment>
<evidence type="ECO:0000313" key="2">
    <source>
        <dbReference type="EMBL" id="TWH68196.1"/>
    </source>
</evidence>
<comment type="caution">
    <text evidence="2">The sequence shown here is derived from an EMBL/GenBank/DDBJ whole genome shotgun (WGS) entry which is preliminary data.</text>
</comment>
<dbReference type="InterPro" id="IPR029045">
    <property type="entry name" value="ClpP/crotonase-like_dom_sf"/>
</dbReference>
<dbReference type="PANTHER" id="PTHR43459:SF1">
    <property type="entry name" value="EG:BACN32G11.4 PROTEIN"/>
    <property type="match status" value="1"/>
</dbReference>
<dbReference type="GO" id="GO:0003824">
    <property type="term" value="F:catalytic activity"/>
    <property type="evidence" value="ECO:0007669"/>
    <property type="project" value="UniProtKB-ARBA"/>
</dbReference>
<dbReference type="OrthoDB" id="9777711at2"/>
<dbReference type="Pfam" id="PF00378">
    <property type="entry name" value="ECH_1"/>
    <property type="match status" value="1"/>
</dbReference>
<accession>A0A562IBG0</accession>
<evidence type="ECO:0000256" key="1">
    <source>
        <dbReference type="ARBA" id="ARBA00005254"/>
    </source>
</evidence>
<reference evidence="2 3" key="1">
    <citation type="submission" date="2019-07" db="EMBL/GenBank/DDBJ databases">
        <title>R&amp;d 2014.</title>
        <authorList>
            <person name="Klenk H.-P."/>
        </authorList>
    </citation>
    <scope>NUCLEOTIDE SEQUENCE [LARGE SCALE GENOMIC DNA]</scope>
    <source>
        <strain evidence="2 3">DSM 43868</strain>
    </source>
</reference>
<dbReference type="Gene3D" id="1.10.12.10">
    <property type="entry name" value="Lyase 2-enoyl-coa Hydratase, Chain A, domain 2"/>
    <property type="match status" value="1"/>
</dbReference>
<dbReference type="PANTHER" id="PTHR43459">
    <property type="entry name" value="ENOYL-COA HYDRATASE"/>
    <property type="match status" value="1"/>
</dbReference>
<dbReference type="Proteomes" id="UP000319825">
    <property type="component" value="Unassembled WGS sequence"/>
</dbReference>
<evidence type="ECO:0000313" key="3">
    <source>
        <dbReference type="Proteomes" id="UP000319825"/>
    </source>
</evidence>
<gene>
    <name evidence="2" type="ORF">JD77_03186</name>
</gene>
<dbReference type="InterPro" id="IPR014748">
    <property type="entry name" value="Enoyl-CoA_hydra_C"/>
</dbReference>
<dbReference type="Gene3D" id="3.90.226.10">
    <property type="entry name" value="2-enoyl-CoA Hydratase, Chain A, domain 1"/>
    <property type="match status" value="1"/>
</dbReference>
<dbReference type="RefSeq" id="WP_145775056.1">
    <property type="nucleotide sequence ID" value="NZ_BAAATQ010000003.1"/>
</dbReference>
<dbReference type="CDD" id="cd06558">
    <property type="entry name" value="crotonase-like"/>
    <property type="match status" value="1"/>
</dbReference>
<dbReference type="InterPro" id="IPR001753">
    <property type="entry name" value="Enoyl-CoA_hydra/iso"/>
</dbReference>
<dbReference type="AlphaFoldDB" id="A0A562IBG0"/>
<sequence length="263" mass="27174">MTEPLLVDRTDAVVTLTLNRPSAMNSLDVALKEALRDTLAELEADRACRAVVLAGAGGSFSAGQDLREHVRTLESGVADPLGTVPAHYNPIAARLANLPKPVVAAVRGMAAGAGASLAFLADFRIGGPGTRFLMAFAGVGLAADTGASWTLPRLVGHAKAVELLMLAEPVRAEEANRLGLLTRLVDDDEQVLPAAQELAARLAAGPTVAYGAIKRQLSIADAGTLADALAAEAQAQAICGATTDHREATMAFVNKQKPTFAGH</sequence>
<protein>
    <submittedName>
        <fullName evidence="2">Enoyl-CoA hydratase</fullName>
    </submittedName>
</protein>
<name>A0A562IBG0_MICOL</name>